<feature type="region of interest" description="Disordered" evidence="1">
    <location>
        <begin position="110"/>
        <end position="132"/>
    </location>
</feature>
<evidence type="ECO:0000313" key="2">
    <source>
        <dbReference type="EMBL" id="MBW0479478.1"/>
    </source>
</evidence>
<keyword evidence="3" id="KW-1185">Reference proteome</keyword>
<comment type="caution">
    <text evidence="2">The sequence shown here is derived from an EMBL/GenBank/DDBJ whole genome shotgun (WGS) entry which is preliminary data.</text>
</comment>
<proteinExistence type="predicted"/>
<protein>
    <submittedName>
        <fullName evidence="2">Uncharacterized protein</fullName>
    </submittedName>
</protein>
<evidence type="ECO:0000256" key="1">
    <source>
        <dbReference type="SAM" id="MobiDB-lite"/>
    </source>
</evidence>
<feature type="compositionally biased region" description="Polar residues" evidence="1">
    <location>
        <begin position="110"/>
        <end position="119"/>
    </location>
</feature>
<organism evidence="2 3">
    <name type="scientific">Austropuccinia psidii MF-1</name>
    <dbReference type="NCBI Taxonomy" id="1389203"/>
    <lineage>
        <taxon>Eukaryota</taxon>
        <taxon>Fungi</taxon>
        <taxon>Dikarya</taxon>
        <taxon>Basidiomycota</taxon>
        <taxon>Pucciniomycotina</taxon>
        <taxon>Pucciniomycetes</taxon>
        <taxon>Pucciniales</taxon>
        <taxon>Sphaerophragmiaceae</taxon>
        <taxon>Austropuccinia</taxon>
    </lineage>
</organism>
<name>A0A9Q3C987_9BASI</name>
<reference evidence="2" key="1">
    <citation type="submission" date="2021-03" db="EMBL/GenBank/DDBJ databases">
        <title>Draft genome sequence of rust myrtle Austropuccinia psidii MF-1, a brazilian biotype.</title>
        <authorList>
            <person name="Quecine M.C."/>
            <person name="Pachon D.M.R."/>
            <person name="Bonatelli M.L."/>
            <person name="Correr F.H."/>
            <person name="Franceschini L.M."/>
            <person name="Leite T.F."/>
            <person name="Margarido G.R.A."/>
            <person name="Almeida C.A."/>
            <person name="Ferrarezi J.A."/>
            <person name="Labate C.A."/>
        </authorList>
    </citation>
    <scope>NUCLEOTIDE SEQUENCE</scope>
    <source>
        <strain evidence="2">MF-1</strain>
    </source>
</reference>
<evidence type="ECO:0000313" key="3">
    <source>
        <dbReference type="Proteomes" id="UP000765509"/>
    </source>
</evidence>
<accession>A0A9Q3C987</accession>
<gene>
    <name evidence="2" type="ORF">O181_019193</name>
</gene>
<feature type="compositionally biased region" description="Acidic residues" evidence="1">
    <location>
        <begin position="121"/>
        <end position="132"/>
    </location>
</feature>
<dbReference type="Proteomes" id="UP000765509">
    <property type="component" value="Unassembled WGS sequence"/>
</dbReference>
<dbReference type="EMBL" id="AVOT02005599">
    <property type="protein sequence ID" value="MBW0479478.1"/>
    <property type="molecule type" value="Genomic_DNA"/>
</dbReference>
<dbReference type="AlphaFoldDB" id="A0A9Q3C987"/>
<sequence length="323" mass="35761">MTSSGHFDPAQTYDGYKAVECHFSFAGKKPCFHTGPPASNIRSYLWSKKDVPFGKEFPVSEAPTPDVTSGQRDVARWTNVGGPIPVCGRPIYSSSEFPISRINTESVVKQRRQIATSPPDTDAEDSDSLDGEEVEVVHNSVGHQSSTSPSHPPAKIFQSHVIPSTPRKFQPILATISTSLPPSSPSSSNIIPALNPQVRPSPIHQSRNSPIVTSKQLQAVVSSSRRREELSPLPFPATQVFHQSYCWPIQDTREDPNMESENEDAGARLFRRADRNSMEVIEYSDDSTISGTVSEEMAANISWYEDELINDFQRTFDNLGRDN</sequence>